<dbReference type="SUPFAM" id="SSF51161">
    <property type="entry name" value="Trimeric LpxA-like enzymes"/>
    <property type="match status" value="1"/>
</dbReference>
<dbReference type="RefSeq" id="WP_085758356.1">
    <property type="nucleotide sequence ID" value="NZ_CP019343.1"/>
</dbReference>
<dbReference type="OrthoDB" id="9815592at2"/>
<dbReference type="InterPro" id="IPR018357">
    <property type="entry name" value="Hexapep_transf_CS"/>
</dbReference>
<organism evidence="4 5">
    <name type="scientific">Oceanicoccus sagamiensis</name>
    <dbReference type="NCBI Taxonomy" id="716816"/>
    <lineage>
        <taxon>Bacteria</taxon>
        <taxon>Pseudomonadati</taxon>
        <taxon>Pseudomonadota</taxon>
        <taxon>Gammaproteobacteria</taxon>
        <taxon>Cellvibrionales</taxon>
        <taxon>Spongiibacteraceae</taxon>
        <taxon>Oceanicoccus</taxon>
    </lineage>
</organism>
<evidence type="ECO:0000256" key="2">
    <source>
        <dbReference type="ARBA" id="ARBA00022737"/>
    </source>
</evidence>
<dbReference type="CDD" id="cd04647">
    <property type="entry name" value="LbH_MAT_like"/>
    <property type="match status" value="1"/>
</dbReference>
<proteinExistence type="predicted"/>
<dbReference type="AlphaFoldDB" id="A0A1X9N828"/>
<evidence type="ECO:0000256" key="1">
    <source>
        <dbReference type="ARBA" id="ARBA00022679"/>
    </source>
</evidence>
<dbReference type="Proteomes" id="UP000193450">
    <property type="component" value="Chromosome"/>
</dbReference>
<reference evidence="4 5" key="1">
    <citation type="submission" date="2016-11" db="EMBL/GenBank/DDBJ databases">
        <title>Trade-off between light-utilization and light-protection in marine flavobacteria.</title>
        <authorList>
            <person name="Kumagai Y."/>
        </authorList>
    </citation>
    <scope>NUCLEOTIDE SEQUENCE [LARGE SCALE GENOMIC DNA]</scope>
    <source>
        <strain evidence="4 5">NBRC 107125</strain>
    </source>
</reference>
<keyword evidence="5" id="KW-1185">Reference proteome</keyword>
<dbReference type="PANTHER" id="PTHR23416">
    <property type="entry name" value="SIALIC ACID SYNTHASE-RELATED"/>
    <property type="match status" value="1"/>
</dbReference>
<dbReference type="Pfam" id="PF00132">
    <property type="entry name" value="Hexapep"/>
    <property type="match status" value="1"/>
</dbReference>
<protein>
    <submittedName>
        <fullName evidence="4">Acetyltransferase</fullName>
    </submittedName>
</protein>
<evidence type="ECO:0000313" key="5">
    <source>
        <dbReference type="Proteomes" id="UP000193450"/>
    </source>
</evidence>
<accession>A0A1X9N828</accession>
<dbReference type="InterPro" id="IPR051159">
    <property type="entry name" value="Hexapeptide_acetyltransf"/>
</dbReference>
<name>A0A1X9N828_9GAMM</name>
<keyword evidence="2" id="KW-0677">Repeat</keyword>
<dbReference type="GO" id="GO:0016746">
    <property type="term" value="F:acyltransferase activity"/>
    <property type="evidence" value="ECO:0007669"/>
    <property type="project" value="UniProtKB-KW"/>
</dbReference>
<dbReference type="PROSITE" id="PS00101">
    <property type="entry name" value="HEXAPEP_TRANSFERASES"/>
    <property type="match status" value="1"/>
</dbReference>
<dbReference type="EMBL" id="CP019343">
    <property type="protein sequence ID" value="ARN74220.1"/>
    <property type="molecule type" value="Genomic_DNA"/>
</dbReference>
<evidence type="ECO:0000313" key="4">
    <source>
        <dbReference type="EMBL" id="ARN74220.1"/>
    </source>
</evidence>
<evidence type="ECO:0000256" key="3">
    <source>
        <dbReference type="ARBA" id="ARBA00023315"/>
    </source>
</evidence>
<dbReference type="Gene3D" id="2.160.10.10">
    <property type="entry name" value="Hexapeptide repeat proteins"/>
    <property type="match status" value="1"/>
</dbReference>
<dbReference type="InterPro" id="IPR001451">
    <property type="entry name" value="Hexapep"/>
</dbReference>
<dbReference type="STRING" id="716816.BST96_08855"/>
<keyword evidence="1 4" id="KW-0808">Transferase</keyword>
<keyword evidence="3" id="KW-0012">Acyltransferase</keyword>
<sequence length="240" mass="26934">MRQDRRPYWVKKNYLSFRRWYANHFLRPACDELGDHHTIMKPWYVDISGPNISIGQCATIIGEPSDRVKLGVWGREPDQGELRIGDYVLISPGCRISAGDKIIIGDSVMMANGVYITDSDWHGVYDRAHRTDEIAPVVIKDNVWLGDGSKVLKGVTIGENSIVAAGAVVTKNVAANVVVAGNPAKVVKELDTEREMVTRKEYFADPLGQERFFDAVDQAVLKENTWLNWLRAVISPNKHD</sequence>
<gene>
    <name evidence="4" type="ORF">BST96_08855</name>
</gene>
<dbReference type="InterPro" id="IPR011004">
    <property type="entry name" value="Trimer_LpxA-like_sf"/>
</dbReference>
<dbReference type="KEGG" id="osg:BST96_08855"/>